<sequence>MATDTTVISPRDQLAQRWAVLREDNPKLRIRQAANELQVSELELLLCREPEDVRPLKPEFPALLEAMESVGEVMILSRNESVVHEVTGTFKDFHTASSGAMGLAVGQMDVRVFFRQWHFGYHVQEQVRSGLRESLQFFDAHGQAIQKIYRTDNTDAESWQALLRQFLADGSTSPNIQPPRAPLKRADRQGLDAEALRQDWASLKDVHHFNAMLKRHSVDRLTALELVGPTYASRLDSNESEATTPEQSVLGQLLTLVRESQCPIMVFVGNPGIVQIHTGPVGRVLPTGPWLNILDPSFNLHANVSSIRQWWRVQRPSSDGPVTSLEGYDANSELVVTLFGARKPGQPESPQWQHEMRTLESRRCD</sequence>
<dbReference type="GO" id="GO:0006826">
    <property type="term" value="P:iron ion transport"/>
    <property type="evidence" value="ECO:0007669"/>
    <property type="project" value="InterPro"/>
</dbReference>
<feature type="region of interest" description="Disordered" evidence="1">
    <location>
        <begin position="342"/>
        <end position="365"/>
    </location>
</feature>
<reference evidence="3 4" key="1">
    <citation type="submission" date="2007-06" db="EMBL/GenBank/DDBJ databases">
        <authorList>
            <person name="Green D."/>
            <person name="Ferriera S."/>
            <person name="Johnson J."/>
            <person name="Kravitz S."/>
            <person name="Beeson K."/>
            <person name="Sutton G."/>
            <person name="Rogers Y.-H."/>
            <person name="Friedman R."/>
            <person name="Frazier M."/>
            <person name="Venter J.C."/>
        </authorList>
    </citation>
    <scope>NUCLEOTIDE SEQUENCE [LARGE SCALE GENOMIC DNA]</scope>
    <source>
        <strain evidence="3 4">DG893</strain>
    </source>
</reference>
<evidence type="ECO:0000259" key="2">
    <source>
        <dbReference type="Pfam" id="PF05171"/>
    </source>
</evidence>
<protein>
    <submittedName>
        <fullName evidence="3">Putative heme degradation protein</fullName>
    </submittedName>
</protein>
<evidence type="ECO:0000313" key="3">
    <source>
        <dbReference type="EMBL" id="EDM47331.1"/>
    </source>
</evidence>
<dbReference type="EMBL" id="ABCP01000019">
    <property type="protein sequence ID" value="EDM47331.1"/>
    <property type="molecule type" value="Genomic_DNA"/>
</dbReference>
<dbReference type="Gene3D" id="3.40.1570.10">
    <property type="entry name" value="HemS/ChuS/ChuX like domains"/>
    <property type="match status" value="2"/>
</dbReference>
<keyword evidence="4" id="KW-1185">Reference proteome</keyword>
<dbReference type="InterPro" id="IPR007845">
    <property type="entry name" value="HemS/ChuX_dom"/>
</dbReference>
<dbReference type="RefSeq" id="WP_007154182.1">
    <property type="nucleotide sequence ID" value="NZ_ABCP01000019.1"/>
</dbReference>
<gene>
    <name evidence="3" type="ORF">MDG893_04754</name>
</gene>
<comment type="caution">
    <text evidence="3">The sequence shown here is derived from an EMBL/GenBank/DDBJ whole genome shotgun (WGS) entry which is preliminary data.</text>
</comment>
<dbReference type="OrthoDB" id="316630at2"/>
<dbReference type="CDD" id="cd16831">
    <property type="entry name" value="HemS-like_C"/>
    <property type="match status" value="1"/>
</dbReference>
<dbReference type="SUPFAM" id="SSF144064">
    <property type="entry name" value="Heme iron utilization protein-like"/>
    <property type="match status" value="1"/>
</dbReference>
<feature type="compositionally biased region" description="Basic and acidic residues" evidence="1">
    <location>
        <begin position="354"/>
        <end position="365"/>
    </location>
</feature>
<evidence type="ECO:0000313" key="4">
    <source>
        <dbReference type="Proteomes" id="UP000005856"/>
    </source>
</evidence>
<dbReference type="eggNOG" id="COG3720">
    <property type="taxonomic scope" value="Bacteria"/>
</dbReference>
<accession>A6F1P2</accession>
<feature type="domain" description="Haemin-degrading HemS/ChuX" evidence="2">
    <location>
        <begin position="242"/>
        <end position="357"/>
    </location>
</feature>
<dbReference type="STRING" id="443152.MDG893_04754"/>
<dbReference type="Pfam" id="PF05171">
    <property type="entry name" value="HemS"/>
    <property type="match status" value="2"/>
</dbReference>
<name>A6F1P2_9GAMM</name>
<dbReference type="Proteomes" id="UP000005856">
    <property type="component" value="Unassembled WGS sequence"/>
</dbReference>
<proteinExistence type="predicted"/>
<evidence type="ECO:0000256" key="1">
    <source>
        <dbReference type="SAM" id="MobiDB-lite"/>
    </source>
</evidence>
<feature type="domain" description="Haemin-degrading HemS/ChuX" evidence="2">
    <location>
        <begin position="38"/>
        <end position="166"/>
    </location>
</feature>
<dbReference type="AlphaFoldDB" id="A6F1P2"/>
<dbReference type="CDD" id="cd16830">
    <property type="entry name" value="HemS-like_N"/>
    <property type="match status" value="1"/>
</dbReference>
<organism evidence="3 4">
    <name type="scientific">Marinobacter algicola DG893</name>
    <dbReference type="NCBI Taxonomy" id="443152"/>
    <lineage>
        <taxon>Bacteria</taxon>
        <taxon>Pseudomonadati</taxon>
        <taxon>Pseudomonadota</taxon>
        <taxon>Gammaproteobacteria</taxon>
        <taxon>Pseudomonadales</taxon>
        <taxon>Marinobacteraceae</taxon>
        <taxon>Marinobacter</taxon>
    </lineage>
</organism>
<dbReference type="InterPro" id="IPR053733">
    <property type="entry name" value="Heme_Transport_Util_sf"/>
</dbReference>